<proteinExistence type="predicted"/>
<dbReference type="AlphaFoldDB" id="A0A7W6MTC5"/>
<protein>
    <submittedName>
        <fullName evidence="1">Uncharacterized protein</fullName>
    </submittedName>
</protein>
<accession>A0A7W6MTC5</accession>
<name>A0A7W6MTC5_9HYPH</name>
<organism evidence="1 2">
    <name type="scientific">Allorhizobium taibaishanense</name>
    <dbReference type="NCBI Taxonomy" id="887144"/>
    <lineage>
        <taxon>Bacteria</taxon>
        <taxon>Pseudomonadati</taxon>
        <taxon>Pseudomonadota</taxon>
        <taxon>Alphaproteobacteria</taxon>
        <taxon>Hyphomicrobiales</taxon>
        <taxon>Rhizobiaceae</taxon>
        <taxon>Rhizobium/Agrobacterium group</taxon>
        <taxon>Allorhizobium</taxon>
    </lineage>
</organism>
<dbReference type="Proteomes" id="UP000544107">
    <property type="component" value="Unassembled WGS sequence"/>
</dbReference>
<sequence>MDDILSPTDFIQASRVLRLSSPLGEDQ</sequence>
<gene>
    <name evidence="1" type="ORF">GGQ71_001181</name>
</gene>
<evidence type="ECO:0000313" key="1">
    <source>
        <dbReference type="EMBL" id="MBB4006918.1"/>
    </source>
</evidence>
<feature type="non-terminal residue" evidence="1">
    <location>
        <position position="27"/>
    </location>
</feature>
<comment type="caution">
    <text evidence="1">The sequence shown here is derived from an EMBL/GenBank/DDBJ whole genome shotgun (WGS) entry which is preliminary data.</text>
</comment>
<dbReference type="EMBL" id="JACIED010000002">
    <property type="protein sequence ID" value="MBB4006918.1"/>
    <property type="molecule type" value="Genomic_DNA"/>
</dbReference>
<reference evidence="1 2" key="1">
    <citation type="submission" date="2020-08" db="EMBL/GenBank/DDBJ databases">
        <title>Genomic Encyclopedia of Type Strains, Phase IV (KMG-IV): sequencing the most valuable type-strain genomes for metagenomic binning, comparative biology and taxonomic classification.</title>
        <authorList>
            <person name="Goeker M."/>
        </authorList>
    </citation>
    <scope>NUCLEOTIDE SEQUENCE [LARGE SCALE GENOMIC DNA]</scope>
    <source>
        <strain evidence="1 2">DSM 100021</strain>
    </source>
</reference>
<evidence type="ECO:0000313" key="2">
    <source>
        <dbReference type="Proteomes" id="UP000544107"/>
    </source>
</evidence>